<keyword evidence="4" id="KW-1185">Reference proteome</keyword>
<feature type="chain" id="PRO_5043020567" evidence="2">
    <location>
        <begin position="26"/>
        <end position="364"/>
    </location>
</feature>
<keyword evidence="2" id="KW-0732">Signal</keyword>
<keyword evidence="1" id="KW-0812">Transmembrane</keyword>
<evidence type="ECO:0000313" key="4">
    <source>
        <dbReference type="Proteomes" id="UP001347796"/>
    </source>
</evidence>
<name>A0AAN8J760_PATCE</name>
<protein>
    <submittedName>
        <fullName evidence="3">Uncharacterized protein</fullName>
    </submittedName>
</protein>
<organism evidence="3 4">
    <name type="scientific">Patella caerulea</name>
    <name type="common">Rayed Mediterranean limpet</name>
    <dbReference type="NCBI Taxonomy" id="87958"/>
    <lineage>
        <taxon>Eukaryota</taxon>
        <taxon>Metazoa</taxon>
        <taxon>Spiralia</taxon>
        <taxon>Lophotrochozoa</taxon>
        <taxon>Mollusca</taxon>
        <taxon>Gastropoda</taxon>
        <taxon>Patellogastropoda</taxon>
        <taxon>Patelloidea</taxon>
        <taxon>Patellidae</taxon>
        <taxon>Patella</taxon>
    </lineage>
</organism>
<keyword evidence="1" id="KW-1133">Transmembrane helix</keyword>
<feature type="transmembrane region" description="Helical" evidence="1">
    <location>
        <begin position="35"/>
        <end position="60"/>
    </location>
</feature>
<gene>
    <name evidence="3" type="ORF">SNE40_019512</name>
</gene>
<evidence type="ECO:0000256" key="1">
    <source>
        <dbReference type="SAM" id="Phobius"/>
    </source>
</evidence>
<comment type="caution">
    <text evidence="3">The sequence shown here is derived from an EMBL/GenBank/DDBJ whole genome shotgun (WGS) entry which is preliminary data.</text>
</comment>
<accession>A0AAN8J760</accession>
<sequence length="364" mass="41277">MGVGQLKRVWFCIQLTIICVPGVSAALDEALIGVVAASAVLGLFILIAIIFTACYCHRLIEKKRLEKKQSGLRRLPEDYSTVSGYVNYGYPDNWFYTDPYFYGHPKQLGSYRPKVLATYDEGVEEGRPEHDERRVKTMGDVPEGHVIEDINHKVIKKTHKRLSDWLNSNYGETGAAMDIGQEEDDDLPLTAHQTRPQSIPQGSYYKDDGEFTIIDYVDDGRSENNERRQSTTPDMFERQAQPLPPAFMPNQYKTTIGVVQERTTKQLEQGEIRDDYNEDFPALTSSPVTGHRNENGLYKPATGIIPDGTAPSQNSVGFDYNNPDVDSLESHRQRMANMGSVPVLPPDEYDSYKDFMTERLKQYE</sequence>
<dbReference type="Proteomes" id="UP001347796">
    <property type="component" value="Unassembled WGS sequence"/>
</dbReference>
<feature type="signal peptide" evidence="2">
    <location>
        <begin position="1"/>
        <end position="25"/>
    </location>
</feature>
<dbReference type="AlphaFoldDB" id="A0AAN8J760"/>
<dbReference type="EMBL" id="JAZGQO010000014">
    <property type="protein sequence ID" value="KAK6171290.1"/>
    <property type="molecule type" value="Genomic_DNA"/>
</dbReference>
<keyword evidence="1" id="KW-0472">Membrane</keyword>
<evidence type="ECO:0000313" key="3">
    <source>
        <dbReference type="EMBL" id="KAK6171290.1"/>
    </source>
</evidence>
<evidence type="ECO:0000256" key="2">
    <source>
        <dbReference type="SAM" id="SignalP"/>
    </source>
</evidence>
<proteinExistence type="predicted"/>
<reference evidence="3 4" key="1">
    <citation type="submission" date="2024-01" db="EMBL/GenBank/DDBJ databases">
        <title>The genome of the rayed Mediterranean limpet Patella caerulea (Linnaeus, 1758).</title>
        <authorList>
            <person name="Anh-Thu Weber A."/>
            <person name="Halstead-Nussloch G."/>
        </authorList>
    </citation>
    <scope>NUCLEOTIDE SEQUENCE [LARGE SCALE GENOMIC DNA]</scope>
    <source>
        <strain evidence="3">AATW-2023a</strain>
        <tissue evidence="3">Whole specimen</tissue>
    </source>
</reference>